<evidence type="ECO:0000256" key="2">
    <source>
        <dbReference type="ARBA" id="ARBA00012417"/>
    </source>
</evidence>
<evidence type="ECO:0000313" key="9">
    <source>
        <dbReference type="EMBL" id="HBQ49579.1"/>
    </source>
</evidence>
<comment type="caution">
    <text evidence="9">The sequence shown here is derived from an EMBL/GenBank/DDBJ whole genome shotgun (WGS) entry which is preliminary data.</text>
</comment>
<feature type="domain" description="UmuC" evidence="7">
    <location>
        <begin position="35"/>
        <end position="159"/>
    </location>
</feature>
<reference evidence="9 10" key="1">
    <citation type="journal article" date="2018" name="Nat. Biotechnol.">
        <title>A standardized bacterial taxonomy based on genome phylogeny substantially revises the tree of life.</title>
        <authorList>
            <person name="Parks D.H."/>
            <person name="Chuvochina M."/>
            <person name="Waite D.W."/>
            <person name="Rinke C."/>
            <person name="Skarshewski A."/>
            <person name="Chaumeil P.A."/>
            <person name="Hugenholtz P."/>
        </authorList>
    </citation>
    <scope>NUCLEOTIDE SEQUENCE [LARGE SCALE GENOMIC DNA]</scope>
    <source>
        <strain evidence="9">UBA10378</strain>
    </source>
</reference>
<comment type="catalytic activity">
    <reaction evidence="5">
        <text>DNA(n) + a 2'-deoxyribonucleoside 5'-triphosphate = DNA(n+1) + diphosphate</text>
        <dbReference type="Rhea" id="RHEA:22508"/>
        <dbReference type="Rhea" id="RHEA-COMP:17339"/>
        <dbReference type="Rhea" id="RHEA-COMP:17340"/>
        <dbReference type="ChEBI" id="CHEBI:33019"/>
        <dbReference type="ChEBI" id="CHEBI:61560"/>
        <dbReference type="ChEBI" id="CHEBI:173112"/>
        <dbReference type="EC" id="2.7.7.7"/>
    </reaction>
</comment>
<feature type="domain" description="DNA polymerase Y-family little finger" evidence="8">
    <location>
        <begin position="256"/>
        <end position="339"/>
    </location>
</feature>
<accession>A0A356W7C5</accession>
<feature type="region of interest" description="Disordered" evidence="6">
    <location>
        <begin position="387"/>
        <end position="425"/>
    </location>
</feature>
<dbReference type="Pfam" id="PF11799">
    <property type="entry name" value="IMS_C"/>
    <property type="match status" value="1"/>
</dbReference>
<evidence type="ECO:0000259" key="8">
    <source>
        <dbReference type="Pfam" id="PF11799"/>
    </source>
</evidence>
<dbReference type="CDD" id="cd03468">
    <property type="entry name" value="PolY_like"/>
    <property type="match status" value="1"/>
</dbReference>
<dbReference type="AlphaFoldDB" id="A0A356W7C5"/>
<protein>
    <recommendedName>
        <fullName evidence="2">DNA-directed DNA polymerase</fullName>
        <ecNumber evidence="2">2.7.7.7</ecNumber>
    </recommendedName>
</protein>
<evidence type="ECO:0000256" key="4">
    <source>
        <dbReference type="ARBA" id="ARBA00025589"/>
    </source>
</evidence>
<dbReference type="EC" id="2.7.7.7" evidence="2"/>
<evidence type="ECO:0000256" key="5">
    <source>
        <dbReference type="ARBA" id="ARBA00049244"/>
    </source>
</evidence>
<dbReference type="InterPro" id="IPR050356">
    <property type="entry name" value="SulA_CellDiv_inhibitor"/>
</dbReference>
<evidence type="ECO:0000256" key="3">
    <source>
        <dbReference type="ARBA" id="ARBA00022763"/>
    </source>
</evidence>
<dbReference type="InterPro" id="IPR043502">
    <property type="entry name" value="DNA/RNA_pol_sf"/>
</dbReference>
<dbReference type="InterPro" id="IPR017961">
    <property type="entry name" value="DNA_pol_Y-fam_little_finger"/>
</dbReference>
<evidence type="ECO:0000256" key="6">
    <source>
        <dbReference type="SAM" id="MobiDB-lite"/>
    </source>
</evidence>
<evidence type="ECO:0000313" key="10">
    <source>
        <dbReference type="Proteomes" id="UP000263957"/>
    </source>
</evidence>
<feature type="compositionally biased region" description="Basic and acidic residues" evidence="6">
    <location>
        <begin position="391"/>
        <end position="405"/>
    </location>
</feature>
<keyword evidence="3" id="KW-0227">DNA damage</keyword>
<dbReference type="Proteomes" id="UP000263957">
    <property type="component" value="Unassembled WGS sequence"/>
</dbReference>
<dbReference type="SUPFAM" id="SSF56672">
    <property type="entry name" value="DNA/RNA polymerases"/>
    <property type="match status" value="1"/>
</dbReference>
<dbReference type="PANTHER" id="PTHR35369:SF2">
    <property type="entry name" value="BLR3025 PROTEIN"/>
    <property type="match status" value="1"/>
</dbReference>
<dbReference type="PANTHER" id="PTHR35369">
    <property type="entry name" value="BLR3025 PROTEIN-RELATED"/>
    <property type="match status" value="1"/>
</dbReference>
<feature type="region of interest" description="Disordered" evidence="6">
    <location>
        <begin position="14"/>
        <end position="34"/>
    </location>
</feature>
<evidence type="ECO:0000259" key="7">
    <source>
        <dbReference type="Pfam" id="PF00817"/>
    </source>
</evidence>
<evidence type="ECO:0000256" key="1">
    <source>
        <dbReference type="ARBA" id="ARBA00011245"/>
    </source>
</evidence>
<proteinExistence type="predicted"/>
<dbReference type="GO" id="GO:0003684">
    <property type="term" value="F:damaged DNA binding"/>
    <property type="evidence" value="ECO:0007669"/>
    <property type="project" value="InterPro"/>
</dbReference>
<dbReference type="InterPro" id="IPR001126">
    <property type="entry name" value="UmuC"/>
</dbReference>
<comment type="subunit">
    <text evidence="1">Monomer.</text>
</comment>
<name>A0A356W7C5_9PROT</name>
<organism evidence="9 10">
    <name type="scientific">Hyphomonas atlantica</name>
    <dbReference type="NCBI Taxonomy" id="1280948"/>
    <lineage>
        <taxon>Bacteria</taxon>
        <taxon>Pseudomonadati</taxon>
        <taxon>Pseudomonadota</taxon>
        <taxon>Alphaproteobacteria</taxon>
        <taxon>Hyphomonadales</taxon>
        <taxon>Hyphomonadaceae</taxon>
        <taxon>Hyphomonas</taxon>
    </lineage>
</organism>
<dbReference type="GO" id="GO:0006281">
    <property type="term" value="P:DNA repair"/>
    <property type="evidence" value="ECO:0007669"/>
    <property type="project" value="InterPro"/>
</dbReference>
<dbReference type="EMBL" id="DOGS01000240">
    <property type="protein sequence ID" value="HBQ49579.1"/>
    <property type="molecule type" value="Genomic_DNA"/>
</dbReference>
<gene>
    <name evidence="9" type="ORF">DD728_12000</name>
</gene>
<dbReference type="Pfam" id="PF00817">
    <property type="entry name" value="IMS"/>
    <property type="match status" value="1"/>
</dbReference>
<sequence length="568" mass="61769">MWCPDWPLTRLRRARRGHRTGSARPISDKAPDPHQPFVLLENGAKGLRVAAANEPVRQLGVTEGLAFTDARARAPNLVAEDLDPVADAKALAALGDWMIRLSPLVAIDGTDGLILETTGCDHLYGGEHAMMEMLSSLLERNAIPHQLGLASTPGAASALSRAAPGTCLKEGEEQAGLADLPVAALRLSADAETLLRRFGLTRIGQLYGIDRKALGRRFQSRSAADAVLLRLDQALGLRHEPLAPLRPMPLRSARLNCPEPIATSEAIKIGLEQLTREVCEALSATGIGARCFLLTAFRSDGSRSDIAVKAARPVREPKHILRLFRERIDTIDPGFGIDLLLLEAHRTDAMETSPMALSGDLASTDMDAIALSALADRIAARLGEGAVSRVQPRESHMPERAEPQARFDGSAPIPAIPSPTAGPRPIRLLPSPERVTVMAEVPDGPPLRFIWRRVPLTVTRADGPERIAPEWWTHIAAPQTPPSLDGQARPWLTPKMDPRADAAQIAHVRADLEAMLDAPSEPVKLLPRARDYYRVEDASGRRYWLFREGLYGDGRGGPPEWYVHGLFA</sequence>
<comment type="function">
    <text evidence="4">Poorly processive, error-prone DNA polymerase involved in untargeted mutagenesis. Copies undamaged DNA at stalled replication forks, which arise in vivo from mismatched or misaligned primer ends. These misaligned primers can be extended by PolIV. Exhibits no 3'-5' exonuclease (proofreading) activity. May be involved in translesional synthesis, in conjunction with the beta clamp from PolIII.</text>
</comment>